<reference evidence="7 9" key="2">
    <citation type="submission" date="2014-07" db="EMBL/GenBank/DDBJ databases">
        <title>Porphyromonadaceae bacterium OUH 334697 = ATCC BAA-2682 = DSM 28341 draft genome.</title>
        <authorList>
            <person name="Sydenham T.V."/>
            <person name="Hasman H."/>
            <person name="Justesen U.S."/>
        </authorList>
    </citation>
    <scope>NUCLEOTIDE SEQUENCE [LARGE SCALE GENOMIC DNA]</scope>
    <source>
        <strain evidence="7 9">OUH 334697</strain>
    </source>
</reference>
<dbReference type="RefSeq" id="WP_041503845.1">
    <property type="nucleotide sequence ID" value="NZ_JPIT01000031.1"/>
</dbReference>
<organism evidence="8 10">
    <name type="scientific">Sanguibacteroides justesenii</name>
    <dbReference type="NCBI Taxonomy" id="1547597"/>
    <lineage>
        <taxon>Bacteria</taxon>
        <taxon>Pseudomonadati</taxon>
        <taxon>Bacteroidota</taxon>
        <taxon>Bacteroidia</taxon>
        <taxon>Bacteroidales</taxon>
        <taxon>Porphyromonadaceae</taxon>
        <taxon>Sanguibacteroides</taxon>
    </lineage>
</organism>
<proteinExistence type="inferred from homology"/>
<dbReference type="OrthoDB" id="9801525at2"/>
<name>A0A0C3NI56_9PORP</name>
<dbReference type="Proteomes" id="UP000031937">
    <property type="component" value="Unassembled WGS sequence"/>
</dbReference>
<evidence type="ECO:0000256" key="4">
    <source>
        <dbReference type="ARBA" id="ARBA00022741"/>
    </source>
</evidence>
<dbReference type="GO" id="GO:0071897">
    <property type="term" value="P:DNA biosynthetic process"/>
    <property type="evidence" value="ECO:0007669"/>
    <property type="project" value="UniProtKB-KW"/>
</dbReference>
<dbReference type="InterPro" id="IPR023806">
    <property type="entry name" value="CHP03905"/>
</dbReference>
<evidence type="ECO:0000256" key="3">
    <source>
        <dbReference type="ARBA" id="ARBA00022634"/>
    </source>
</evidence>
<dbReference type="EC" id="1.17.4.1" evidence="2"/>
<comment type="caution">
    <text evidence="8">The sequence shown here is derived from an EMBL/GenBank/DDBJ whole genome shotgun (WGS) entry which is preliminary data.</text>
</comment>
<evidence type="ECO:0000256" key="2">
    <source>
        <dbReference type="ARBA" id="ARBA00012274"/>
    </source>
</evidence>
<dbReference type="GO" id="GO:0000166">
    <property type="term" value="F:nucleotide binding"/>
    <property type="evidence" value="ECO:0007669"/>
    <property type="project" value="UniProtKB-KW"/>
</dbReference>
<keyword evidence="4" id="KW-0547">Nucleotide-binding</keyword>
<comment type="similarity">
    <text evidence="1">Belongs to the ribonucleoside diphosphate reductase class-2 family.</text>
</comment>
<evidence type="ECO:0000313" key="9">
    <source>
        <dbReference type="Proteomes" id="UP000031937"/>
    </source>
</evidence>
<evidence type="ECO:0000256" key="1">
    <source>
        <dbReference type="ARBA" id="ARBA00007405"/>
    </source>
</evidence>
<dbReference type="AlphaFoldDB" id="A0A0C3NI56"/>
<dbReference type="Pfam" id="PF12637">
    <property type="entry name" value="TSCPD"/>
    <property type="match status" value="1"/>
</dbReference>
<dbReference type="GO" id="GO:0004748">
    <property type="term" value="F:ribonucleoside-diphosphate reductase activity, thioredoxin disulfide as acceptor"/>
    <property type="evidence" value="ECO:0007669"/>
    <property type="project" value="UniProtKB-EC"/>
</dbReference>
<dbReference type="InterPro" id="IPR024434">
    <property type="entry name" value="TSCPD_dom"/>
</dbReference>
<feature type="domain" description="TSCPD" evidence="6">
    <location>
        <begin position="7"/>
        <end position="81"/>
    </location>
</feature>
<protein>
    <recommendedName>
        <fullName evidence="2">ribonucleoside-diphosphate reductase</fullName>
        <ecNumber evidence="2">1.17.4.1</ecNumber>
    </recommendedName>
</protein>
<keyword evidence="10" id="KW-1185">Reference proteome</keyword>
<accession>A0A0C3NI56</accession>
<gene>
    <name evidence="8" type="ORF">BA92_04990</name>
    <name evidence="7" type="ORF">IE90_11050</name>
</gene>
<evidence type="ECO:0000313" key="10">
    <source>
        <dbReference type="Proteomes" id="UP000031980"/>
    </source>
</evidence>
<dbReference type="Proteomes" id="UP000031980">
    <property type="component" value="Unassembled WGS sequence"/>
</dbReference>
<evidence type="ECO:0000259" key="6">
    <source>
        <dbReference type="Pfam" id="PF12637"/>
    </source>
</evidence>
<keyword evidence="3" id="KW-0237">DNA synthesis</keyword>
<dbReference type="EMBL" id="JPIT01000031">
    <property type="protein sequence ID" value="KIO43648.1"/>
    <property type="molecule type" value="Genomic_DNA"/>
</dbReference>
<evidence type="ECO:0000313" key="7">
    <source>
        <dbReference type="EMBL" id="KIO43648.1"/>
    </source>
</evidence>
<dbReference type="NCBIfam" id="TIGR03905">
    <property type="entry name" value="TIGR03905_4_Cys"/>
    <property type="match status" value="1"/>
</dbReference>
<reference evidence="8 10" key="1">
    <citation type="submission" date="2014-07" db="EMBL/GenBank/DDBJ databases">
        <title>Porphyromonadaceae bacterium OUH 308042 = ATCC BAA-2681 = DSM 28342 draft genome.</title>
        <authorList>
            <person name="Sydenham T.V."/>
            <person name="Hasman H."/>
            <person name="Justensen U.S."/>
        </authorList>
    </citation>
    <scope>NUCLEOTIDE SEQUENCE [LARGE SCALE GENOMIC DNA]</scope>
    <source>
        <strain evidence="8 10">OUH 308042</strain>
    </source>
</reference>
<comment type="catalytic activity">
    <reaction evidence="5">
        <text>a 2'-deoxyribonucleoside 5'-diphosphate + [thioredoxin]-disulfide + H2O = a ribonucleoside 5'-diphosphate + [thioredoxin]-dithiol</text>
        <dbReference type="Rhea" id="RHEA:23252"/>
        <dbReference type="Rhea" id="RHEA-COMP:10698"/>
        <dbReference type="Rhea" id="RHEA-COMP:10700"/>
        <dbReference type="ChEBI" id="CHEBI:15377"/>
        <dbReference type="ChEBI" id="CHEBI:29950"/>
        <dbReference type="ChEBI" id="CHEBI:50058"/>
        <dbReference type="ChEBI" id="CHEBI:57930"/>
        <dbReference type="ChEBI" id="CHEBI:73316"/>
        <dbReference type="EC" id="1.17.4.1"/>
    </reaction>
</comment>
<sequence>MKREIHFIPSAEVCSKEILIELEDDRIIRVCFTGGCHGNTQGIAALLCGMQREEAIRRLRGICCKQKTTSCPDQLANALQEINPINGI</sequence>
<evidence type="ECO:0000256" key="5">
    <source>
        <dbReference type="ARBA" id="ARBA00047754"/>
    </source>
</evidence>
<dbReference type="EMBL" id="JPIU01000037">
    <property type="protein sequence ID" value="KIO45812.1"/>
    <property type="molecule type" value="Genomic_DNA"/>
</dbReference>
<evidence type="ECO:0000313" key="8">
    <source>
        <dbReference type="EMBL" id="KIO45812.1"/>
    </source>
</evidence>